<dbReference type="OrthoDB" id="9778453at2"/>
<dbReference type="PROSITE" id="PS51831">
    <property type="entry name" value="HD"/>
    <property type="match status" value="1"/>
</dbReference>
<protein>
    <submittedName>
        <fullName evidence="4">3'-5' exoribonuclease</fullName>
    </submittedName>
</protein>
<evidence type="ECO:0000313" key="4">
    <source>
        <dbReference type="EMBL" id="SFJ80382.1"/>
    </source>
</evidence>
<dbReference type="SUPFAM" id="SSF50249">
    <property type="entry name" value="Nucleic acid-binding proteins"/>
    <property type="match status" value="1"/>
</dbReference>
<dbReference type="InterPro" id="IPR006675">
    <property type="entry name" value="HDIG_dom"/>
</dbReference>
<evidence type="ECO:0000259" key="3">
    <source>
        <dbReference type="PROSITE" id="PS51831"/>
    </source>
</evidence>
<reference evidence="5" key="1">
    <citation type="submission" date="2016-10" db="EMBL/GenBank/DDBJ databases">
        <authorList>
            <person name="Varghese N."/>
            <person name="Submissions S."/>
        </authorList>
    </citation>
    <scope>NUCLEOTIDE SEQUENCE [LARGE SCALE GENOMIC DNA]</scope>
    <source>
        <strain evidence="5">DSM 5918</strain>
    </source>
</reference>
<dbReference type="EMBL" id="FORX01000007">
    <property type="protein sequence ID" value="SFJ80382.1"/>
    <property type="molecule type" value="Genomic_DNA"/>
</dbReference>
<dbReference type="Pfam" id="PF01336">
    <property type="entry name" value="tRNA_anti-codon"/>
    <property type="match status" value="1"/>
</dbReference>
<dbReference type="SMART" id="SM00471">
    <property type="entry name" value="HDc"/>
    <property type="match status" value="1"/>
</dbReference>
<dbReference type="Gene3D" id="1.10.3210.10">
    <property type="entry name" value="Hypothetical protein af1432"/>
    <property type="match status" value="1"/>
</dbReference>
<organism evidence="4 5">
    <name type="scientific">Desulfomicrobium apsheronum</name>
    <dbReference type="NCBI Taxonomy" id="52560"/>
    <lineage>
        <taxon>Bacteria</taxon>
        <taxon>Pseudomonadati</taxon>
        <taxon>Thermodesulfobacteriota</taxon>
        <taxon>Desulfovibrionia</taxon>
        <taxon>Desulfovibrionales</taxon>
        <taxon>Desulfomicrobiaceae</taxon>
        <taxon>Desulfomicrobium</taxon>
    </lineage>
</organism>
<dbReference type="AlphaFoldDB" id="A0A1I3UBU0"/>
<dbReference type="GO" id="GO:0016787">
    <property type="term" value="F:hydrolase activity"/>
    <property type="evidence" value="ECO:0007669"/>
    <property type="project" value="UniProtKB-KW"/>
</dbReference>
<dbReference type="InterPro" id="IPR012340">
    <property type="entry name" value="NA-bd_OB-fold"/>
</dbReference>
<dbReference type="GO" id="GO:0031125">
    <property type="term" value="P:rRNA 3'-end processing"/>
    <property type="evidence" value="ECO:0007669"/>
    <property type="project" value="TreeGrafter"/>
</dbReference>
<feature type="domain" description="HD" evidence="3">
    <location>
        <begin position="166"/>
        <end position="286"/>
    </location>
</feature>
<sequence length="361" mass="40076">MKHKKTYVRDLAEGNSISEVFALSKAQRKEAKNGPYWQLTLTDRTGNIEARIWYPQSQQFEALQAEQFVAVNGQVASFKDQLQMNISDMAVIDPREAGLDLTDFLPSSAIPPEDLLREMEEFLGTELTFKPWKALCKSVLHDDRIRASLLSAPGAKSIHHAYAGGLLEHTLAIMRICSALSRLYPGIDREILLVAALFHDLGKAFELSHGISREYTDAGRLLGHIQIGLEVLEPFLRKTRDLPEELAMHLKHLIVAHHGELAFGSPCLPQTVEAFVLHYADNLDAKINTVHGALTAPDGEEIGGWSEYHRTLGRYLYQPMRTPVATTAAEPQPKTPKKATPKSEESPLLKAMGITPTSGNQ</sequence>
<dbReference type="InterPro" id="IPR050798">
    <property type="entry name" value="YhaM_exoribonuc/phosphodiest"/>
</dbReference>
<evidence type="ECO:0000313" key="5">
    <source>
        <dbReference type="Proteomes" id="UP000198635"/>
    </source>
</evidence>
<keyword evidence="5" id="KW-1185">Reference proteome</keyword>
<dbReference type="SUPFAM" id="SSF109604">
    <property type="entry name" value="HD-domain/PDEase-like"/>
    <property type="match status" value="1"/>
</dbReference>
<dbReference type="RefSeq" id="WP_092374355.1">
    <property type="nucleotide sequence ID" value="NZ_FORX01000007.1"/>
</dbReference>
<dbReference type="PANTHER" id="PTHR37294">
    <property type="entry name" value="3'-5' EXORIBONUCLEASE YHAM"/>
    <property type="match status" value="1"/>
</dbReference>
<feature type="region of interest" description="Disordered" evidence="2">
    <location>
        <begin position="323"/>
        <end position="361"/>
    </location>
</feature>
<dbReference type="CDD" id="cd00077">
    <property type="entry name" value="HDc"/>
    <property type="match status" value="1"/>
</dbReference>
<gene>
    <name evidence="4" type="ORF">SAMN04488082_107102</name>
</gene>
<dbReference type="NCBIfam" id="TIGR00277">
    <property type="entry name" value="HDIG"/>
    <property type="match status" value="1"/>
</dbReference>
<evidence type="ECO:0000256" key="1">
    <source>
        <dbReference type="ARBA" id="ARBA00022801"/>
    </source>
</evidence>
<keyword evidence="1" id="KW-0378">Hydrolase</keyword>
<dbReference type="CDD" id="cd04492">
    <property type="entry name" value="YhaM_OBF_like"/>
    <property type="match status" value="1"/>
</dbReference>
<dbReference type="Pfam" id="PF01966">
    <property type="entry name" value="HD"/>
    <property type="match status" value="1"/>
</dbReference>
<name>A0A1I3UBU0_9BACT</name>
<dbReference type="GO" id="GO:0003676">
    <property type="term" value="F:nucleic acid binding"/>
    <property type="evidence" value="ECO:0007669"/>
    <property type="project" value="InterPro"/>
</dbReference>
<dbReference type="Gene3D" id="2.40.50.140">
    <property type="entry name" value="Nucleic acid-binding proteins"/>
    <property type="match status" value="1"/>
</dbReference>
<accession>A0A1I3UBU0</accession>
<dbReference type="STRING" id="52560.SAMN04488082_107102"/>
<evidence type="ECO:0000256" key="2">
    <source>
        <dbReference type="SAM" id="MobiDB-lite"/>
    </source>
</evidence>
<dbReference type="InterPro" id="IPR006674">
    <property type="entry name" value="HD_domain"/>
</dbReference>
<dbReference type="InterPro" id="IPR004365">
    <property type="entry name" value="NA-bd_OB_tRNA"/>
</dbReference>
<dbReference type="InterPro" id="IPR003607">
    <property type="entry name" value="HD/PDEase_dom"/>
</dbReference>
<dbReference type="Proteomes" id="UP000198635">
    <property type="component" value="Unassembled WGS sequence"/>
</dbReference>
<proteinExistence type="predicted"/>
<dbReference type="PANTHER" id="PTHR37294:SF1">
    <property type="entry name" value="3'-5' EXORIBONUCLEASE YHAM"/>
    <property type="match status" value="1"/>
</dbReference>